<keyword evidence="6" id="KW-1185">Reference proteome</keyword>
<dbReference type="OrthoDB" id="8732671at2"/>
<dbReference type="Pfam" id="PF07940">
    <property type="entry name" value="Hepar_II_III_C"/>
    <property type="match status" value="1"/>
</dbReference>
<proteinExistence type="predicted"/>
<dbReference type="Gene3D" id="2.70.98.70">
    <property type="match status" value="1"/>
</dbReference>
<evidence type="ECO:0000313" key="5">
    <source>
        <dbReference type="EMBL" id="SEJ81226.1"/>
    </source>
</evidence>
<feature type="domain" description="Endo-acting ulvan lyase C-terminal" evidence="3">
    <location>
        <begin position="735"/>
        <end position="824"/>
    </location>
</feature>
<evidence type="ECO:0000256" key="1">
    <source>
        <dbReference type="ARBA" id="ARBA00004196"/>
    </source>
</evidence>
<organism evidence="5 6">
    <name type="scientific">Cyclobacterium xiamenense</name>
    <dbReference type="NCBI Taxonomy" id="1297121"/>
    <lineage>
        <taxon>Bacteria</taxon>
        <taxon>Pseudomonadati</taxon>
        <taxon>Bacteroidota</taxon>
        <taxon>Cytophagia</taxon>
        <taxon>Cytophagales</taxon>
        <taxon>Cyclobacteriaceae</taxon>
        <taxon>Cyclobacterium</taxon>
    </lineage>
</organism>
<reference evidence="6" key="1">
    <citation type="submission" date="2016-10" db="EMBL/GenBank/DDBJ databases">
        <authorList>
            <person name="Varghese N."/>
            <person name="Submissions S."/>
        </authorList>
    </citation>
    <scope>NUCLEOTIDE SEQUENCE [LARGE SCALE GENOMIC DNA]</scope>
    <source>
        <strain evidence="6">IBRC-M 10761</strain>
    </source>
</reference>
<dbReference type="SUPFAM" id="SSF48230">
    <property type="entry name" value="Chondroitin AC/alginate lyase"/>
    <property type="match status" value="1"/>
</dbReference>
<feature type="domain" description="Endo-acting ulvan lyase 2nd" evidence="4">
    <location>
        <begin position="293"/>
        <end position="402"/>
    </location>
</feature>
<dbReference type="GO" id="GO:0030313">
    <property type="term" value="C:cell envelope"/>
    <property type="evidence" value="ECO:0007669"/>
    <property type="project" value="UniProtKB-SubCell"/>
</dbReference>
<dbReference type="STRING" id="1416801.SAMN05192553_11627"/>
<comment type="subcellular location">
    <subcellularLocation>
        <location evidence="1">Cell envelope</location>
    </subcellularLocation>
</comment>
<gene>
    <name evidence="5" type="ORF">SAMN05192553_11627</name>
</gene>
<evidence type="ECO:0000259" key="2">
    <source>
        <dbReference type="Pfam" id="PF07940"/>
    </source>
</evidence>
<evidence type="ECO:0000259" key="3">
    <source>
        <dbReference type="Pfam" id="PF26374"/>
    </source>
</evidence>
<dbReference type="Gene3D" id="1.50.10.100">
    <property type="entry name" value="Chondroitin AC/alginate lyase"/>
    <property type="match status" value="1"/>
</dbReference>
<dbReference type="EMBL" id="FNZH01000016">
    <property type="protein sequence ID" value="SEJ81226.1"/>
    <property type="molecule type" value="Genomic_DNA"/>
</dbReference>
<dbReference type="InterPro" id="IPR008929">
    <property type="entry name" value="Chondroitin_lyas"/>
</dbReference>
<dbReference type="AlphaFoldDB" id="A0A1H7BVI0"/>
<dbReference type="InterPro" id="IPR012480">
    <property type="entry name" value="Hepar_II_III_C"/>
</dbReference>
<evidence type="ECO:0000259" key="4">
    <source>
        <dbReference type="Pfam" id="PF26377"/>
    </source>
</evidence>
<dbReference type="InterPro" id="IPR058848">
    <property type="entry name" value="Ulvan_lyase_C"/>
</dbReference>
<dbReference type="RefSeq" id="WP_092178878.1">
    <property type="nucleotide sequence ID" value="NZ_FNZH01000016.1"/>
</dbReference>
<name>A0A1H7BVI0_9BACT</name>
<protein>
    <submittedName>
        <fullName evidence="5">Heparinase II/III-like protein</fullName>
    </submittedName>
</protein>
<feature type="domain" description="Heparinase II/III-like C-terminal" evidence="2">
    <location>
        <begin position="456"/>
        <end position="513"/>
    </location>
</feature>
<dbReference type="Proteomes" id="UP000199403">
    <property type="component" value="Unassembled WGS sequence"/>
</dbReference>
<dbReference type="Pfam" id="PF26374">
    <property type="entry name" value="Ulvan_lyaseC"/>
    <property type="match status" value="1"/>
</dbReference>
<dbReference type="GO" id="GO:0016829">
    <property type="term" value="F:lyase activity"/>
    <property type="evidence" value="ECO:0007669"/>
    <property type="project" value="InterPro"/>
</dbReference>
<evidence type="ECO:0000313" key="6">
    <source>
        <dbReference type="Proteomes" id="UP000199403"/>
    </source>
</evidence>
<dbReference type="Pfam" id="PF26377">
    <property type="entry name" value="Ulvan_lyase_2nd"/>
    <property type="match status" value="1"/>
</dbReference>
<sequence>MNRSRWWLVPMLVCLCGTLPAQQKQRPFIWVRAQDRMAILEKVEKQSWANEIYTEFIGQLDKTIQIHESDPVQFLGELPFDWEKGTGDQIPPFHRTYHIEDGIHKNLDNATEAEMAHARTLIRYLQVAVDCGIAYYLTEEEKYAQCAADILYVFVTAVRQSPVSEWRGRGGWLFPDDGFREVREIGYKVPLVYDFIADYLKDGGKPFDPVKNSKTEFPVAAAQEVFRTYAALSIHYGQTGSNHPILEAPNLVYNALAMENEQERDRLLAYFLTENTENQDALSEMAKMYKKKGDLWPETSQYLNAAASILTRLMLVVNRYDPTNRLGQRYAPILYSLPALDYLVYPNGQLIRWGDGKRTGTPPYSSYEEAYLLGAMDGSEEITREFASLLVSAMQEGAYHRSGILAVLWYAQEYSGEGEELVLPRTDKVDHAGIFLQRNESDTGNPEDGLMAFVGGAHMVHGHAEGMNIELYGRGEVLGVDNGRGRYQQDIHENYSRLFAAHNTVIVNGNSRSEGGWVNLGINTVTQIAMEPQPWEKALSPDHSFSITRFVDDKGELAKAVQERTLAVIRTSDTSGYYVDVFRSRSELPEQYHDYLYHNIGDSLVFLNDELTLIPTPDRYTANAALPWIQNRQYRHPGWHFFDAVQTAENYQKGVRARFVAEKFDQPIYMDLHIPPQDGRSYTKVLAPPTFEAPDPYENQATPTLLIRQQGEAWHQPFALVFEPFGGPAATPSLQSVEKLTQDGAFAGFFIRSRVAAQERLQYVLIPMPGKGYRDKGQGISFTGSFAVITTDSDGMLQSIYIGEGEELRYGAQVIRPAFGKKSVYRRY</sequence>
<accession>A0A1H7BVI0</accession>
<dbReference type="InterPro" id="IPR058849">
    <property type="entry name" value="Ulvan_lyase_2nd"/>
</dbReference>